<name>A0A840QS95_9BACI</name>
<dbReference type="Pfam" id="PF08220">
    <property type="entry name" value="HTH_DeoR"/>
    <property type="match status" value="1"/>
</dbReference>
<dbReference type="PANTHER" id="PTHR30363:SF56">
    <property type="entry name" value="TRANSCRIPTIONAL REGULATOR, DEOR FAMILY"/>
    <property type="match status" value="1"/>
</dbReference>
<dbReference type="InterPro" id="IPR001034">
    <property type="entry name" value="DeoR_HTH"/>
</dbReference>
<protein>
    <submittedName>
        <fullName evidence="5">DeoR family fructose operon transcriptional repressor</fullName>
    </submittedName>
</protein>
<keyword evidence="1" id="KW-0805">Transcription regulation</keyword>
<comment type="caution">
    <text evidence="5">The sequence shown here is derived from an EMBL/GenBank/DDBJ whole genome shotgun (WGS) entry which is preliminary data.</text>
</comment>
<dbReference type="Gene3D" id="3.40.50.1360">
    <property type="match status" value="1"/>
</dbReference>
<dbReference type="SMART" id="SM00420">
    <property type="entry name" value="HTH_DEOR"/>
    <property type="match status" value="1"/>
</dbReference>
<evidence type="ECO:0000256" key="2">
    <source>
        <dbReference type="ARBA" id="ARBA00023125"/>
    </source>
</evidence>
<proteinExistence type="predicted"/>
<reference evidence="5 6" key="1">
    <citation type="submission" date="2020-08" db="EMBL/GenBank/DDBJ databases">
        <title>Genomic Encyclopedia of Type Strains, Phase IV (KMG-IV): sequencing the most valuable type-strain genomes for metagenomic binning, comparative biology and taxonomic classification.</title>
        <authorList>
            <person name="Goeker M."/>
        </authorList>
    </citation>
    <scope>NUCLEOTIDE SEQUENCE [LARGE SCALE GENOMIC DNA]</scope>
    <source>
        <strain evidence="5 6">DSM 24696</strain>
    </source>
</reference>
<sequence>MLTIERQQKILEVLEEKETAAIHDFVQITGASESTIRRDLTDMEENGRLKRIHGGAALLKSGQEELTMEEKTTRNKQEKQAIAKFAADLVKDGDCLYLDAGTTTLELIPYLKGRDVVVVTNGVSNVAKLIEAGIETYVTGGKVKGKTSALVGAKAVETLTSYRFDHCFLGANGIHSEMGFTTPDPEEAVVKATAHSLSRNCYFLVDHTKLGEVAFTKIVSVTSATVVTSSATPEEQLKKLAELTEVKVVQQ</sequence>
<organism evidence="5 6">
    <name type="scientific">Texcoconibacillus texcoconensis</name>
    <dbReference type="NCBI Taxonomy" id="1095777"/>
    <lineage>
        <taxon>Bacteria</taxon>
        <taxon>Bacillati</taxon>
        <taxon>Bacillota</taxon>
        <taxon>Bacilli</taxon>
        <taxon>Bacillales</taxon>
        <taxon>Bacillaceae</taxon>
        <taxon>Texcoconibacillus</taxon>
    </lineage>
</organism>
<dbReference type="SUPFAM" id="SSF100950">
    <property type="entry name" value="NagB/RpiA/CoA transferase-like"/>
    <property type="match status" value="1"/>
</dbReference>
<dbReference type="PANTHER" id="PTHR30363">
    <property type="entry name" value="HTH-TYPE TRANSCRIPTIONAL REGULATOR SRLR-RELATED"/>
    <property type="match status" value="1"/>
</dbReference>
<evidence type="ECO:0000259" key="4">
    <source>
        <dbReference type="PROSITE" id="PS51000"/>
    </source>
</evidence>
<accession>A0A840QS95</accession>
<dbReference type="PRINTS" id="PR00037">
    <property type="entry name" value="HTHLACR"/>
</dbReference>
<dbReference type="GO" id="GO:0003677">
    <property type="term" value="F:DNA binding"/>
    <property type="evidence" value="ECO:0007669"/>
    <property type="project" value="UniProtKB-KW"/>
</dbReference>
<dbReference type="Gene3D" id="1.10.10.10">
    <property type="entry name" value="Winged helix-like DNA-binding domain superfamily/Winged helix DNA-binding domain"/>
    <property type="match status" value="1"/>
</dbReference>
<gene>
    <name evidence="5" type="ORF">HNQ41_002429</name>
</gene>
<dbReference type="InterPro" id="IPR036388">
    <property type="entry name" value="WH-like_DNA-bd_sf"/>
</dbReference>
<dbReference type="Proteomes" id="UP000551878">
    <property type="component" value="Unassembled WGS sequence"/>
</dbReference>
<dbReference type="AlphaFoldDB" id="A0A840QS95"/>
<dbReference type="InterPro" id="IPR036390">
    <property type="entry name" value="WH_DNA-bd_sf"/>
</dbReference>
<dbReference type="Pfam" id="PF00455">
    <property type="entry name" value="DeoRC"/>
    <property type="match status" value="1"/>
</dbReference>
<dbReference type="InterPro" id="IPR018356">
    <property type="entry name" value="Tscrpt_reg_HTH_DeoR_CS"/>
</dbReference>
<dbReference type="InterPro" id="IPR014036">
    <property type="entry name" value="DeoR-like_C"/>
</dbReference>
<dbReference type="GO" id="GO:0003700">
    <property type="term" value="F:DNA-binding transcription factor activity"/>
    <property type="evidence" value="ECO:0007669"/>
    <property type="project" value="InterPro"/>
</dbReference>
<feature type="domain" description="HTH deoR-type" evidence="4">
    <location>
        <begin position="3"/>
        <end position="58"/>
    </location>
</feature>
<keyword evidence="3" id="KW-0804">Transcription</keyword>
<evidence type="ECO:0000313" key="6">
    <source>
        <dbReference type="Proteomes" id="UP000551878"/>
    </source>
</evidence>
<evidence type="ECO:0000256" key="3">
    <source>
        <dbReference type="ARBA" id="ARBA00023163"/>
    </source>
</evidence>
<evidence type="ECO:0000313" key="5">
    <source>
        <dbReference type="EMBL" id="MBB5174235.1"/>
    </source>
</evidence>
<dbReference type="SUPFAM" id="SSF46785">
    <property type="entry name" value="Winged helix' DNA-binding domain"/>
    <property type="match status" value="1"/>
</dbReference>
<keyword evidence="6" id="KW-1185">Reference proteome</keyword>
<dbReference type="EMBL" id="JACHHB010000011">
    <property type="protein sequence ID" value="MBB5174235.1"/>
    <property type="molecule type" value="Genomic_DNA"/>
</dbReference>
<dbReference type="PROSITE" id="PS51000">
    <property type="entry name" value="HTH_DEOR_2"/>
    <property type="match status" value="1"/>
</dbReference>
<dbReference type="PROSITE" id="PS00894">
    <property type="entry name" value="HTH_DEOR_1"/>
    <property type="match status" value="1"/>
</dbReference>
<keyword evidence="2" id="KW-0238">DNA-binding</keyword>
<dbReference type="SMART" id="SM01134">
    <property type="entry name" value="DeoRC"/>
    <property type="match status" value="1"/>
</dbReference>
<dbReference type="RefSeq" id="WP_184664668.1">
    <property type="nucleotide sequence ID" value="NZ_JACHHB010000011.1"/>
</dbReference>
<evidence type="ECO:0000256" key="1">
    <source>
        <dbReference type="ARBA" id="ARBA00023015"/>
    </source>
</evidence>
<dbReference type="InterPro" id="IPR050313">
    <property type="entry name" value="Carb_Metab_HTH_regulators"/>
</dbReference>
<dbReference type="InterPro" id="IPR037171">
    <property type="entry name" value="NagB/RpiA_transferase-like"/>
</dbReference>